<dbReference type="EMBL" id="NEDP02005500">
    <property type="protein sequence ID" value="OWF39888.1"/>
    <property type="molecule type" value="Genomic_DNA"/>
</dbReference>
<dbReference type="STRING" id="6573.A0A210PTS8"/>
<dbReference type="PANTHER" id="PTHR43903">
    <property type="entry name" value="NEUROLIGIN"/>
    <property type="match status" value="1"/>
</dbReference>
<name>A0A210PTS8_MIZYE</name>
<evidence type="ECO:0000256" key="3">
    <source>
        <dbReference type="RuleBase" id="RU361235"/>
    </source>
</evidence>
<keyword evidence="6" id="KW-1185">Reference proteome</keyword>
<protein>
    <recommendedName>
        <fullName evidence="3">Carboxylic ester hydrolase</fullName>
        <ecNumber evidence="3">3.1.1.-</ecNumber>
    </recommendedName>
</protein>
<comment type="caution">
    <text evidence="5">The sequence shown here is derived from an EMBL/GenBank/DDBJ whole genome shotgun (WGS) entry which is preliminary data.</text>
</comment>
<dbReference type="GO" id="GO:0016787">
    <property type="term" value="F:hydrolase activity"/>
    <property type="evidence" value="ECO:0007669"/>
    <property type="project" value="UniProtKB-KW"/>
</dbReference>
<feature type="domain" description="Carboxylesterase type B" evidence="4">
    <location>
        <begin position="25"/>
        <end position="285"/>
    </location>
</feature>
<dbReference type="Proteomes" id="UP000242188">
    <property type="component" value="Unassembled WGS sequence"/>
</dbReference>
<dbReference type="Gene3D" id="3.40.50.1820">
    <property type="entry name" value="alpha/beta hydrolase"/>
    <property type="match status" value="1"/>
</dbReference>
<dbReference type="Pfam" id="PF00135">
    <property type="entry name" value="COesterase"/>
    <property type="match status" value="1"/>
</dbReference>
<dbReference type="AlphaFoldDB" id="A0A210PTS8"/>
<gene>
    <name evidence="5" type="ORF">KP79_PYT06151</name>
</gene>
<evidence type="ECO:0000256" key="2">
    <source>
        <dbReference type="ARBA" id="ARBA00022801"/>
    </source>
</evidence>
<dbReference type="SUPFAM" id="SSF53474">
    <property type="entry name" value="alpha/beta-Hydrolases"/>
    <property type="match status" value="1"/>
</dbReference>
<dbReference type="OrthoDB" id="408631at2759"/>
<evidence type="ECO:0000313" key="6">
    <source>
        <dbReference type="Proteomes" id="UP000242188"/>
    </source>
</evidence>
<dbReference type="PROSITE" id="PS00122">
    <property type="entry name" value="CARBOXYLESTERASE_B_1"/>
    <property type="match status" value="1"/>
</dbReference>
<keyword evidence="3" id="KW-0732">Signal</keyword>
<proteinExistence type="inferred from homology"/>
<organism evidence="5 6">
    <name type="scientific">Mizuhopecten yessoensis</name>
    <name type="common">Japanese scallop</name>
    <name type="synonym">Patinopecten yessoensis</name>
    <dbReference type="NCBI Taxonomy" id="6573"/>
    <lineage>
        <taxon>Eukaryota</taxon>
        <taxon>Metazoa</taxon>
        <taxon>Spiralia</taxon>
        <taxon>Lophotrochozoa</taxon>
        <taxon>Mollusca</taxon>
        <taxon>Bivalvia</taxon>
        <taxon>Autobranchia</taxon>
        <taxon>Pteriomorphia</taxon>
        <taxon>Pectinida</taxon>
        <taxon>Pectinoidea</taxon>
        <taxon>Pectinidae</taxon>
        <taxon>Mizuhopecten</taxon>
    </lineage>
</organism>
<accession>A0A210PTS8</accession>
<dbReference type="InterPro" id="IPR002018">
    <property type="entry name" value="CarbesteraseB"/>
</dbReference>
<evidence type="ECO:0000313" key="5">
    <source>
        <dbReference type="EMBL" id="OWF39888.1"/>
    </source>
</evidence>
<reference evidence="5 6" key="1">
    <citation type="journal article" date="2017" name="Nat. Ecol. Evol.">
        <title>Scallop genome provides insights into evolution of bilaterian karyotype and development.</title>
        <authorList>
            <person name="Wang S."/>
            <person name="Zhang J."/>
            <person name="Jiao W."/>
            <person name="Li J."/>
            <person name="Xun X."/>
            <person name="Sun Y."/>
            <person name="Guo X."/>
            <person name="Huan P."/>
            <person name="Dong B."/>
            <person name="Zhang L."/>
            <person name="Hu X."/>
            <person name="Sun X."/>
            <person name="Wang J."/>
            <person name="Zhao C."/>
            <person name="Wang Y."/>
            <person name="Wang D."/>
            <person name="Huang X."/>
            <person name="Wang R."/>
            <person name="Lv J."/>
            <person name="Li Y."/>
            <person name="Zhang Z."/>
            <person name="Liu B."/>
            <person name="Lu W."/>
            <person name="Hui Y."/>
            <person name="Liang J."/>
            <person name="Zhou Z."/>
            <person name="Hou R."/>
            <person name="Li X."/>
            <person name="Liu Y."/>
            <person name="Li H."/>
            <person name="Ning X."/>
            <person name="Lin Y."/>
            <person name="Zhao L."/>
            <person name="Xing Q."/>
            <person name="Dou J."/>
            <person name="Li Y."/>
            <person name="Mao J."/>
            <person name="Guo H."/>
            <person name="Dou H."/>
            <person name="Li T."/>
            <person name="Mu C."/>
            <person name="Jiang W."/>
            <person name="Fu Q."/>
            <person name="Fu X."/>
            <person name="Miao Y."/>
            <person name="Liu J."/>
            <person name="Yu Q."/>
            <person name="Li R."/>
            <person name="Liao H."/>
            <person name="Li X."/>
            <person name="Kong Y."/>
            <person name="Jiang Z."/>
            <person name="Chourrout D."/>
            <person name="Li R."/>
            <person name="Bao Z."/>
        </authorList>
    </citation>
    <scope>NUCLEOTIDE SEQUENCE [LARGE SCALE GENOMIC DNA]</scope>
    <source>
        <strain evidence="5 6">PY_sf001</strain>
    </source>
</reference>
<feature type="chain" id="PRO_5011821178" description="Carboxylic ester hydrolase" evidence="3">
    <location>
        <begin position="21"/>
        <end position="289"/>
    </location>
</feature>
<dbReference type="PROSITE" id="PS51257">
    <property type="entry name" value="PROKAR_LIPOPROTEIN"/>
    <property type="match status" value="1"/>
</dbReference>
<sequence>MERSTFILLFVTGFVSCVQCTIFRTVRSPSGPIKGIGVPYQGNTVFQYRNIPYAEPPLGNLRLRKPVPHRTWTEVLDATMFGPSCSQDIARIKSILQKLPNRNFSEDCLQLNVYTPNIASSQNRKSVMIWVHGGAYMLGQASLYDATLLVTEGDVIVVTVNYRLGALGFLSTGDDAARGNYGLWDQRLAFEWVKNNIASFGGDPDTMTIFGQSAGAFSVGLHAMMPMNRGLFTRIISESGGQSSNIAVRSDPKPVTFRYGRAINCIKNADNQIDTAALLQCLREKLLTK</sequence>
<dbReference type="InterPro" id="IPR019826">
    <property type="entry name" value="Carboxylesterase_B_AS"/>
</dbReference>
<dbReference type="InterPro" id="IPR051093">
    <property type="entry name" value="Neuroligin/BSAL"/>
</dbReference>
<evidence type="ECO:0000256" key="1">
    <source>
        <dbReference type="ARBA" id="ARBA00005964"/>
    </source>
</evidence>
<keyword evidence="2 3" id="KW-0378">Hydrolase</keyword>
<comment type="similarity">
    <text evidence="1 3">Belongs to the type-B carboxylesterase/lipase family.</text>
</comment>
<evidence type="ECO:0000259" key="4">
    <source>
        <dbReference type="Pfam" id="PF00135"/>
    </source>
</evidence>
<dbReference type="EC" id="3.1.1.-" evidence="3"/>
<dbReference type="InterPro" id="IPR029058">
    <property type="entry name" value="AB_hydrolase_fold"/>
</dbReference>
<feature type="signal peptide" evidence="3">
    <location>
        <begin position="1"/>
        <end position="20"/>
    </location>
</feature>